<gene>
    <name evidence="1" type="ORF">OIDMADRAFT_176405</name>
</gene>
<dbReference type="HOGENOM" id="CLU_059769_0_0_1"/>
<organism evidence="1 2">
    <name type="scientific">Oidiodendron maius (strain Zn)</name>
    <dbReference type="NCBI Taxonomy" id="913774"/>
    <lineage>
        <taxon>Eukaryota</taxon>
        <taxon>Fungi</taxon>
        <taxon>Dikarya</taxon>
        <taxon>Ascomycota</taxon>
        <taxon>Pezizomycotina</taxon>
        <taxon>Leotiomycetes</taxon>
        <taxon>Leotiomycetes incertae sedis</taxon>
        <taxon>Myxotrichaceae</taxon>
        <taxon>Oidiodendron</taxon>
    </lineage>
</organism>
<accession>A0A0C3D4V1</accession>
<sequence>MPRRFLDVFPREIRDLIYTLVLQSPSGAVSLTPWTVEVARSLSLLRTCKQVRRECKDIIWQHNGLWLRDSTQLSRRLSYLERYKSIKHIRHLKIYLALLDRDELEWISTAFKCLVGWSRYGNLKTITLCAVRERPRSVEEFHEELQLMMLGDSVDGRLYRETSTWTRMAIYTGWPPFAHWGKQMWLKAMLQDSSKAYELLREMHGILRGELWVNGSLCFRDKHIIRTFDFDPRDGELHFVIGEASPG</sequence>
<evidence type="ECO:0000313" key="1">
    <source>
        <dbReference type="EMBL" id="KIN06324.1"/>
    </source>
</evidence>
<evidence type="ECO:0008006" key="3">
    <source>
        <dbReference type="Google" id="ProtNLM"/>
    </source>
</evidence>
<proteinExistence type="predicted"/>
<dbReference type="PANTHER" id="PTHR42085:SF2">
    <property type="entry name" value="F-BOX DOMAIN-CONTAINING PROTEIN"/>
    <property type="match status" value="1"/>
</dbReference>
<dbReference type="EMBL" id="KN832871">
    <property type="protein sequence ID" value="KIN06324.1"/>
    <property type="molecule type" value="Genomic_DNA"/>
</dbReference>
<dbReference type="OrthoDB" id="5314997at2759"/>
<protein>
    <recommendedName>
        <fullName evidence="3">F-box domain-containing protein</fullName>
    </recommendedName>
</protein>
<dbReference type="AlphaFoldDB" id="A0A0C3D4V1"/>
<dbReference type="InterPro" id="IPR038883">
    <property type="entry name" value="AN11006-like"/>
</dbReference>
<evidence type="ECO:0000313" key="2">
    <source>
        <dbReference type="Proteomes" id="UP000054321"/>
    </source>
</evidence>
<keyword evidence="2" id="KW-1185">Reference proteome</keyword>
<reference evidence="1 2" key="1">
    <citation type="submission" date="2014-04" db="EMBL/GenBank/DDBJ databases">
        <authorList>
            <consortium name="DOE Joint Genome Institute"/>
            <person name="Kuo A."/>
            <person name="Martino E."/>
            <person name="Perotto S."/>
            <person name="Kohler A."/>
            <person name="Nagy L.G."/>
            <person name="Floudas D."/>
            <person name="Copeland A."/>
            <person name="Barry K.W."/>
            <person name="Cichocki N."/>
            <person name="Veneault-Fourrey C."/>
            <person name="LaButti K."/>
            <person name="Lindquist E.A."/>
            <person name="Lipzen A."/>
            <person name="Lundell T."/>
            <person name="Morin E."/>
            <person name="Murat C."/>
            <person name="Sun H."/>
            <person name="Tunlid A."/>
            <person name="Henrissat B."/>
            <person name="Grigoriev I.V."/>
            <person name="Hibbett D.S."/>
            <person name="Martin F."/>
            <person name="Nordberg H.P."/>
            <person name="Cantor M.N."/>
            <person name="Hua S.X."/>
        </authorList>
    </citation>
    <scope>NUCLEOTIDE SEQUENCE [LARGE SCALE GENOMIC DNA]</scope>
    <source>
        <strain evidence="1 2">Zn</strain>
    </source>
</reference>
<dbReference type="PANTHER" id="PTHR42085">
    <property type="entry name" value="F-BOX DOMAIN-CONTAINING PROTEIN"/>
    <property type="match status" value="1"/>
</dbReference>
<reference evidence="2" key="2">
    <citation type="submission" date="2015-01" db="EMBL/GenBank/DDBJ databases">
        <title>Evolutionary Origins and Diversification of the Mycorrhizal Mutualists.</title>
        <authorList>
            <consortium name="DOE Joint Genome Institute"/>
            <consortium name="Mycorrhizal Genomics Consortium"/>
            <person name="Kohler A."/>
            <person name="Kuo A."/>
            <person name="Nagy L.G."/>
            <person name="Floudas D."/>
            <person name="Copeland A."/>
            <person name="Barry K.W."/>
            <person name="Cichocki N."/>
            <person name="Veneault-Fourrey C."/>
            <person name="LaButti K."/>
            <person name="Lindquist E.A."/>
            <person name="Lipzen A."/>
            <person name="Lundell T."/>
            <person name="Morin E."/>
            <person name="Murat C."/>
            <person name="Riley R."/>
            <person name="Ohm R."/>
            <person name="Sun H."/>
            <person name="Tunlid A."/>
            <person name="Henrissat B."/>
            <person name="Grigoriev I.V."/>
            <person name="Hibbett D.S."/>
            <person name="Martin F."/>
        </authorList>
    </citation>
    <scope>NUCLEOTIDE SEQUENCE [LARGE SCALE GENOMIC DNA]</scope>
    <source>
        <strain evidence="2">Zn</strain>
    </source>
</reference>
<dbReference type="Proteomes" id="UP000054321">
    <property type="component" value="Unassembled WGS sequence"/>
</dbReference>
<name>A0A0C3D4V1_OIDMZ</name>
<dbReference type="InParanoid" id="A0A0C3D4V1"/>